<dbReference type="SUPFAM" id="SSF48452">
    <property type="entry name" value="TPR-like"/>
    <property type="match status" value="1"/>
</dbReference>
<dbReference type="Pfam" id="PF00638">
    <property type="entry name" value="Ran_BP1"/>
    <property type="match status" value="2"/>
</dbReference>
<dbReference type="CDD" id="cd00835">
    <property type="entry name" value="RanBD_family"/>
    <property type="match status" value="2"/>
</dbReference>
<dbReference type="Gene3D" id="2.30.29.30">
    <property type="entry name" value="Pleckstrin-homology domain (PH domain)/Phosphotyrosine-binding domain (PTB)"/>
    <property type="match status" value="2"/>
</dbReference>
<feature type="repeat" description="TPR" evidence="6">
    <location>
        <begin position="49"/>
        <end position="82"/>
    </location>
</feature>
<dbReference type="SMART" id="SM00160">
    <property type="entry name" value="RanBD"/>
    <property type="match status" value="2"/>
</dbReference>
<dbReference type="InterPro" id="IPR000156">
    <property type="entry name" value="Ran_bind_dom"/>
</dbReference>
<dbReference type="PROSITE" id="PS50199">
    <property type="entry name" value="ZF_RANBP2_2"/>
    <property type="match status" value="1"/>
</dbReference>
<dbReference type="InterPro" id="IPR011990">
    <property type="entry name" value="TPR-like_helical_dom_sf"/>
</dbReference>
<dbReference type="GO" id="GO:0008270">
    <property type="term" value="F:zinc ion binding"/>
    <property type="evidence" value="ECO:0007669"/>
    <property type="project" value="UniProtKB-KW"/>
</dbReference>
<evidence type="ECO:0000259" key="8">
    <source>
        <dbReference type="PROSITE" id="PS50196"/>
    </source>
</evidence>
<dbReference type="GO" id="GO:0016874">
    <property type="term" value="F:ligase activity"/>
    <property type="evidence" value="ECO:0007669"/>
    <property type="project" value="UniProtKB-KW"/>
</dbReference>
<dbReference type="Pfam" id="PF12185">
    <property type="entry name" value="IR1-M"/>
    <property type="match status" value="1"/>
</dbReference>
<dbReference type="SUPFAM" id="SSF50729">
    <property type="entry name" value="PH domain-like"/>
    <property type="match status" value="2"/>
</dbReference>
<reference evidence="10" key="2">
    <citation type="submission" date="2020-01" db="EMBL/GenBank/DDBJ databases">
        <authorList>
            <person name="Korhonen P.K.K."/>
            <person name="Guangxu M.G."/>
            <person name="Wang T.W."/>
            <person name="Stroehlein A.J.S."/>
            <person name="Young N.D."/>
            <person name="Ang C.-S.A."/>
            <person name="Fernando D.W.F."/>
            <person name="Lu H.L."/>
            <person name="Taylor S.T."/>
            <person name="Ehtesham M.E.M."/>
            <person name="Najaraj S.H.N."/>
            <person name="Harsha G.H.G."/>
            <person name="Madugundu A.M."/>
            <person name="Renuse S.R."/>
            <person name="Holt D.H."/>
            <person name="Pandey A.P."/>
            <person name="Papenfuss A.P."/>
            <person name="Gasser R.B.G."/>
            <person name="Fischer K.F."/>
        </authorList>
    </citation>
    <scope>NUCLEOTIDE SEQUENCE</scope>
    <source>
        <strain evidence="10">SSS_KF_BRIS2020</strain>
    </source>
</reference>
<evidence type="ECO:0000256" key="4">
    <source>
        <dbReference type="ARBA" id="ARBA00022833"/>
    </source>
</evidence>
<accession>A0A834R4M7</accession>
<evidence type="ECO:0000313" key="11">
    <source>
        <dbReference type="EnsemblMetazoa" id="KAF7490330.1"/>
    </source>
</evidence>
<evidence type="ECO:0000256" key="6">
    <source>
        <dbReference type="PROSITE-ProRule" id="PRU00339"/>
    </source>
</evidence>
<feature type="domain" description="RanBP2-type" evidence="9">
    <location>
        <begin position="298"/>
        <end position="327"/>
    </location>
</feature>
<dbReference type="InterPro" id="IPR001876">
    <property type="entry name" value="Znf_RanBP2"/>
</dbReference>
<keyword evidence="12" id="KW-1185">Reference proteome</keyword>
<keyword evidence="3 5" id="KW-0863">Zinc-finger</keyword>
<feature type="compositionally biased region" description="Acidic residues" evidence="7">
    <location>
        <begin position="255"/>
        <end position="266"/>
    </location>
</feature>
<keyword evidence="2" id="KW-0479">Metal-binding</keyword>
<feature type="domain" description="RanBD1" evidence="8">
    <location>
        <begin position="826"/>
        <end position="955"/>
    </location>
</feature>
<protein>
    <submittedName>
        <fullName evidence="10">E3 SUMO-protein ligase RanBP2</fullName>
    </submittedName>
</protein>
<keyword evidence="10" id="KW-0436">Ligase</keyword>
<evidence type="ECO:0000256" key="5">
    <source>
        <dbReference type="PROSITE-ProRule" id="PRU00322"/>
    </source>
</evidence>
<feature type="domain" description="RanBD1" evidence="8">
    <location>
        <begin position="551"/>
        <end position="678"/>
    </location>
</feature>
<proteinExistence type="predicted"/>
<keyword evidence="6" id="KW-0802">TPR repeat</keyword>
<dbReference type="Gene3D" id="1.25.40.10">
    <property type="entry name" value="Tetratricopeptide repeat domain"/>
    <property type="match status" value="1"/>
</dbReference>
<evidence type="ECO:0000256" key="2">
    <source>
        <dbReference type="ARBA" id="ARBA00022723"/>
    </source>
</evidence>
<dbReference type="InterPro" id="IPR045255">
    <property type="entry name" value="RanBP1-like"/>
</dbReference>
<keyword evidence="4" id="KW-0862">Zinc</keyword>
<evidence type="ECO:0000313" key="12">
    <source>
        <dbReference type="Proteomes" id="UP000070412"/>
    </source>
</evidence>
<dbReference type="AlphaFoldDB" id="A0A834R4M7"/>
<dbReference type="PROSITE" id="PS50196">
    <property type="entry name" value="RANBD1"/>
    <property type="match status" value="2"/>
</dbReference>
<evidence type="ECO:0000313" key="10">
    <source>
        <dbReference type="EMBL" id="KAF7490330.1"/>
    </source>
</evidence>
<feature type="region of interest" description="Disordered" evidence="7">
    <location>
        <begin position="366"/>
        <end position="391"/>
    </location>
</feature>
<reference evidence="12" key="1">
    <citation type="journal article" date="2020" name="PLoS Negl. Trop. Dis.">
        <title>High-quality nuclear genome for Sarcoptes scabiei-A critical resource for a neglected parasite.</title>
        <authorList>
            <person name="Korhonen P.K."/>
            <person name="Gasser R.B."/>
            <person name="Ma G."/>
            <person name="Wang T."/>
            <person name="Stroehlein A.J."/>
            <person name="Young N.D."/>
            <person name="Ang C.S."/>
            <person name="Fernando D.D."/>
            <person name="Lu H.C."/>
            <person name="Taylor S."/>
            <person name="Reynolds S.L."/>
            <person name="Mofiz E."/>
            <person name="Najaraj S.H."/>
            <person name="Gowda H."/>
            <person name="Madugundu A."/>
            <person name="Renuse S."/>
            <person name="Holt D."/>
            <person name="Pandey A."/>
            <person name="Papenfuss A.T."/>
            <person name="Fischer K."/>
        </authorList>
    </citation>
    <scope>NUCLEOTIDE SEQUENCE [LARGE SCALE GENOMIC DNA]</scope>
</reference>
<dbReference type="PANTHER" id="PTHR23138:SF87">
    <property type="entry name" value="E3 SUMO-PROTEIN LIGASE RANBP2"/>
    <property type="match status" value="1"/>
</dbReference>
<dbReference type="Gene3D" id="4.10.1060.10">
    <property type="entry name" value="Zinc finger, RanBP2-type"/>
    <property type="match status" value="1"/>
</dbReference>
<dbReference type="SMART" id="SM00028">
    <property type="entry name" value="TPR"/>
    <property type="match status" value="2"/>
</dbReference>
<organism evidence="10">
    <name type="scientific">Sarcoptes scabiei</name>
    <name type="common">Itch mite</name>
    <name type="synonym">Acarus scabiei</name>
    <dbReference type="NCBI Taxonomy" id="52283"/>
    <lineage>
        <taxon>Eukaryota</taxon>
        <taxon>Metazoa</taxon>
        <taxon>Ecdysozoa</taxon>
        <taxon>Arthropoda</taxon>
        <taxon>Chelicerata</taxon>
        <taxon>Arachnida</taxon>
        <taxon>Acari</taxon>
        <taxon>Acariformes</taxon>
        <taxon>Sarcoptiformes</taxon>
        <taxon>Astigmata</taxon>
        <taxon>Psoroptidia</taxon>
        <taxon>Sarcoptoidea</taxon>
        <taxon>Sarcoptidae</taxon>
        <taxon>Sarcoptinae</taxon>
        <taxon>Sarcoptes</taxon>
    </lineage>
</organism>
<dbReference type="PROSITE" id="PS50005">
    <property type="entry name" value="TPR"/>
    <property type="match status" value="1"/>
</dbReference>
<dbReference type="Proteomes" id="UP000070412">
    <property type="component" value="Unassembled WGS sequence"/>
</dbReference>
<gene>
    <name evidence="10" type="primary">SSS_686g</name>
    <name evidence="10" type="ORF">SSS_686</name>
</gene>
<dbReference type="PROSITE" id="PS01358">
    <property type="entry name" value="ZF_RANBP2_1"/>
    <property type="match status" value="1"/>
</dbReference>
<evidence type="ECO:0000256" key="7">
    <source>
        <dbReference type="SAM" id="MobiDB-lite"/>
    </source>
</evidence>
<dbReference type="InterPro" id="IPR022011">
    <property type="entry name" value="IR1-M"/>
</dbReference>
<reference evidence="11" key="3">
    <citation type="submission" date="2022-06" db="UniProtKB">
        <authorList>
            <consortium name="EnsemblMetazoa"/>
        </authorList>
    </citation>
    <scope>IDENTIFICATION</scope>
</reference>
<name>A0A834R4M7_SARSC</name>
<sequence>MFSPSIKSDSSEQKLNRSLNIIKLFFQNKDYTSAKQYVEDLIQIKPDLPDAYKFLSQINEALGDNKAALDNYQKALELKANDNVVVNEWNNSPYPKLNTNRNSFPNSKIANSFVDQNHSNSLNKATELINLNSIELLIDSKLSILASTLQVISEKVNSSQQPSAVINSEMNSLKKEFLEINRKIGMISDKQSDLERLINQTFQQSSNVTNGMNKISTNLQTLSCDINGNFDQLMKKIEDLESLTVQNYHNNYVRDDDEDYSDECDDDQKNEQDSSINNLKLASSNQMCDLNSLFKARSQNTWFCQTCSSKNDETDSQCASCETPRFLNQISTVSNHAPTFGFKISPFNSSSSNTVSTKPFVESIKTPESTNIKNHDDEKKSSPLLPLPLASNSPNLSSSQGLFMNFDFKPSTKPDDSNSVKVSNFKATESIFNLPDNGQKSLFSFGQASNNNFKMESIFSKPCNQSMMNLSNTNFFKSDNNTGFNSMPLQLSKTETEEKKFENKPIFGNHQFTSIANNITANNEISMAKKENETREIVTQNSTKVSSSEFFVLPKVHLPDNYDHKTGEEDDEIIYQVDRAKLYIFVDGEYKERGVGCLKLLKNKQNQKFRLVMRRDLVYKVCLNFLLTNNLKFEMRNDHNVSFQCIDHSDINSPEPLTCLLRISEKEKMKKLVELLRKFSASPNSSPNKSANNGKIVENSKANIQKAEKVVKEEDNDCELIFVNEPTPEQKKLIETLKLPLSFFSFENRGPCKGCIGCKVDELSWNNLTRSVVEEESDFKDSSIFTSLQNQFHSVESSEKRIDDIGTKGFSNENSKSFISEKSKLLPQNYQHVTGEENEEVVYEYSNAKLYRIADDEYKERGVGPIKILKKPNKNDYRILMRRNVVLQVVCNHKLDPMLQFKKRLDRPQTCVWITKDYSEVAEGKVETFLLKLKNEKLMDEFLAIINDCIDKIKSDLK</sequence>
<dbReference type="EMBL" id="WVUK01000062">
    <property type="protein sequence ID" value="KAF7490330.1"/>
    <property type="molecule type" value="Genomic_DNA"/>
</dbReference>
<evidence type="ECO:0000256" key="3">
    <source>
        <dbReference type="ARBA" id="ARBA00022771"/>
    </source>
</evidence>
<keyword evidence="1" id="KW-0597">Phosphoprotein</keyword>
<dbReference type="PANTHER" id="PTHR23138">
    <property type="entry name" value="RAN BINDING PROTEIN"/>
    <property type="match status" value="1"/>
</dbReference>
<evidence type="ECO:0000256" key="1">
    <source>
        <dbReference type="ARBA" id="ARBA00022553"/>
    </source>
</evidence>
<dbReference type="InterPro" id="IPR019734">
    <property type="entry name" value="TPR_rpt"/>
</dbReference>
<evidence type="ECO:0000259" key="9">
    <source>
        <dbReference type="PROSITE" id="PS50199"/>
    </source>
</evidence>
<feature type="compositionally biased region" description="Low complexity" evidence="7">
    <location>
        <begin position="382"/>
        <end position="391"/>
    </location>
</feature>
<feature type="region of interest" description="Disordered" evidence="7">
    <location>
        <begin position="254"/>
        <end position="273"/>
    </location>
</feature>
<dbReference type="OrthoDB" id="6512542at2759"/>
<dbReference type="InterPro" id="IPR011993">
    <property type="entry name" value="PH-like_dom_sf"/>
</dbReference>
<dbReference type="EnsemblMetazoa" id="SSS_686s_mrna">
    <property type="protein sequence ID" value="KAF7490330.1"/>
    <property type="gene ID" value="SSS_686"/>
</dbReference>